<proteinExistence type="predicted"/>
<comment type="caution">
    <text evidence="1">The sequence shown here is derived from an EMBL/GenBank/DDBJ whole genome shotgun (WGS) entry which is preliminary data.</text>
</comment>
<keyword evidence="2" id="KW-1185">Reference proteome</keyword>
<dbReference type="EMBL" id="JAIWYP010000007">
    <property type="protein sequence ID" value="KAH3797579.1"/>
    <property type="molecule type" value="Genomic_DNA"/>
</dbReference>
<protein>
    <submittedName>
        <fullName evidence="1">Uncharacterized protein</fullName>
    </submittedName>
</protein>
<evidence type="ECO:0000313" key="2">
    <source>
        <dbReference type="Proteomes" id="UP000828390"/>
    </source>
</evidence>
<reference evidence="1" key="2">
    <citation type="submission" date="2020-11" db="EMBL/GenBank/DDBJ databases">
        <authorList>
            <person name="McCartney M.A."/>
            <person name="Auch B."/>
            <person name="Kono T."/>
            <person name="Mallez S."/>
            <person name="Becker A."/>
            <person name="Gohl D.M."/>
            <person name="Silverstein K.A.T."/>
            <person name="Koren S."/>
            <person name="Bechman K.B."/>
            <person name="Herman A."/>
            <person name="Abrahante J.E."/>
            <person name="Garbe J."/>
        </authorList>
    </citation>
    <scope>NUCLEOTIDE SEQUENCE</scope>
    <source>
        <strain evidence="1">Duluth1</strain>
        <tissue evidence="1">Whole animal</tissue>
    </source>
</reference>
<organism evidence="1 2">
    <name type="scientific">Dreissena polymorpha</name>
    <name type="common">Zebra mussel</name>
    <name type="synonym">Mytilus polymorpha</name>
    <dbReference type="NCBI Taxonomy" id="45954"/>
    <lineage>
        <taxon>Eukaryota</taxon>
        <taxon>Metazoa</taxon>
        <taxon>Spiralia</taxon>
        <taxon>Lophotrochozoa</taxon>
        <taxon>Mollusca</taxon>
        <taxon>Bivalvia</taxon>
        <taxon>Autobranchia</taxon>
        <taxon>Heteroconchia</taxon>
        <taxon>Euheterodonta</taxon>
        <taxon>Imparidentia</taxon>
        <taxon>Neoheterodontei</taxon>
        <taxon>Myida</taxon>
        <taxon>Dreissenoidea</taxon>
        <taxon>Dreissenidae</taxon>
        <taxon>Dreissena</taxon>
    </lineage>
</organism>
<reference evidence="1" key="1">
    <citation type="journal article" date="2019" name="bioRxiv">
        <title>The Genome of the Zebra Mussel, Dreissena polymorpha: A Resource for Invasive Species Research.</title>
        <authorList>
            <person name="McCartney M.A."/>
            <person name="Auch B."/>
            <person name="Kono T."/>
            <person name="Mallez S."/>
            <person name="Zhang Y."/>
            <person name="Obille A."/>
            <person name="Becker A."/>
            <person name="Abrahante J.E."/>
            <person name="Garbe J."/>
            <person name="Badalamenti J.P."/>
            <person name="Herman A."/>
            <person name="Mangelson H."/>
            <person name="Liachko I."/>
            <person name="Sullivan S."/>
            <person name="Sone E.D."/>
            <person name="Koren S."/>
            <person name="Silverstein K.A.T."/>
            <person name="Beckman K.B."/>
            <person name="Gohl D.M."/>
        </authorList>
    </citation>
    <scope>NUCLEOTIDE SEQUENCE</scope>
    <source>
        <strain evidence="1">Duluth1</strain>
        <tissue evidence="1">Whole animal</tissue>
    </source>
</reference>
<dbReference type="AlphaFoldDB" id="A0A9D4FH30"/>
<name>A0A9D4FH30_DREPO</name>
<sequence>MHIGLFEMPLKISTVCSLSVSKGSISVRFASSYLPIYVDVSGWGCGDESRTATYTKTDLIVQQRRHLRRRQQRPRVHGTLRKKQAILTRTMSECVFSEK</sequence>
<accession>A0A9D4FH30</accession>
<evidence type="ECO:0000313" key="1">
    <source>
        <dbReference type="EMBL" id="KAH3797579.1"/>
    </source>
</evidence>
<gene>
    <name evidence="1" type="ORF">DPMN_151162</name>
</gene>
<dbReference type="Proteomes" id="UP000828390">
    <property type="component" value="Unassembled WGS sequence"/>
</dbReference>